<dbReference type="EMBL" id="CP091512">
    <property type="protein sequence ID" value="UOO93596.1"/>
    <property type="molecule type" value="Genomic_DNA"/>
</dbReference>
<accession>A0ABY4ECX8</accession>
<evidence type="ECO:0000313" key="1">
    <source>
        <dbReference type="EMBL" id="UOO93596.1"/>
    </source>
</evidence>
<proteinExistence type="predicted"/>
<dbReference type="Proteomes" id="UP000832034">
    <property type="component" value="Chromosome"/>
</dbReference>
<evidence type="ECO:0008006" key="3">
    <source>
        <dbReference type="Google" id="ProtNLM"/>
    </source>
</evidence>
<reference evidence="1" key="1">
    <citation type="submission" date="2021-12" db="EMBL/GenBank/DDBJ databases">
        <authorList>
            <person name="Veyrier F.J."/>
        </authorList>
    </citation>
    <scope>NUCLEOTIDE SEQUENCE</scope>
    <source>
        <strain evidence="1">SAG 1488-6</strain>
    </source>
</reference>
<protein>
    <recommendedName>
        <fullName evidence="3">Holin</fullName>
    </recommendedName>
</protein>
<evidence type="ECO:0000313" key="2">
    <source>
        <dbReference type="Proteomes" id="UP000832034"/>
    </source>
</evidence>
<reference evidence="1" key="2">
    <citation type="journal article" date="2022" name="Res Sq">
        <title>Evolution of multicellular longitudinally dividing oral cavity symbionts (Neisseriaceae).</title>
        <authorList>
            <person name="Nyongesa S."/>
            <person name="Weber P."/>
            <person name="Bernet E."/>
            <person name="Pullido F."/>
            <person name="Nieckarz M."/>
            <person name="Delaby M."/>
            <person name="Nieves C."/>
            <person name="Viehboeck T."/>
            <person name="Krause N."/>
            <person name="Rivera-Millot A."/>
            <person name="Nakamura A."/>
            <person name="Vischer N."/>
            <person name="VanNieuwenhze M."/>
            <person name="Brun Y."/>
            <person name="Cava F."/>
            <person name="Bulgheresi S."/>
            <person name="Veyrier F."/>
        </authorList>
    </citation>
    <scope>NUCLEOTIDE SEQUENCE</scope>
    <source>
        <strain evidence="1">SAG 1488-6</strain>
    </source>
</reference>
<name>A0ABY4ECX8_VITST</name>
<gene>
    <name evidence="1" type="ORF">LVJ81_06115</name>
</gene>
<keyword evidence="2" id="KW-1185">Reference proteome</keyword>
<dbReference type="RefSeq" id="WP_019957803.1">
    <property type="nucleotide sequence ID" value="NZ_CP091512.1"/>
</dbReference>
<sequence>MKNWFKSLLKALAGNEVTGAPSHTKIWASVACATATWKFIHIPEPSVDIWMAYLGLVGGYALGRRWIASKQSIEENKQESKE</sequence>
<organism evidence="1 2">
    <name type="scientific">Vitreoscilla stercoraria</name>
    <dbReference type="NCBI Taxonomy" id="61"/>
    <lineage>
        <taxon>Bacteria</taxon>
        <taxon>Pseudomonadati</taxon>
        <taxon>Pseudomonadota</taxon>
        <taxon>Betaproteobacteria</taxon>
        <taxon>Neisseriales</taxon>
        <taxon>Neisseriaceae</taxon>
        <taxon>Vitreoscilla</taxon>
    </lineage>
</organism>